<dbReference type="Gene3D" id="2.160.20.10">
    <property type="entry name" value="Single-stranded right-handed beta-helix, Pectin lyase-like"/>
    <property type="match status" value="1"/>
</dbReference>
<feature type="signal peptide" evidence="1">
    <location>
        <begin position="1"/>
        <end position="22"/>
    </location>
</feature>
<dbReference type="eggNOG" id="COG3420">
    <property type="taxonomic scope" value="Bacteria"/>
</dbReference>
<accession>R9GT68</accession>
<dbReference type="PATRIC" id="fig|1150600.3.peg.1895"/>
<proteinExistence type="predicted"/>
<dbReference type="CDD" id="cd14251">
    <property type="entry name" value="PL-6"/>
    <property type="match status" value="1"/>
</dbReference>
<keyword evidence="3" id="KW-1185">Reference proteome</keyword>
<dbReference type="InterPro" id="IPR011050">
    <property type="entry name" value="Pectin_lyase_fold/virulence"/>
</dbReference>
<evidence type="ECO:0000313" key="3">
    <source>
        <dbReference type="Proteomes" id="UP000014174"/>
    </source>
</evidence>
<dbReference type="SUPFAM" id="SSF51126">
    <property type="entry name" value="Pectin lyase-like"/>
    <property type="match status" value="1"/>
</dbReference>
<evidence type="ECO:0000256" key="1">
    <source>
        <dbReference type="SAM" id="SignalP"/>
    </source>
</evidence>
<reference evidence="2 3" key="1">
    <citation type="journal article" date="2013" name="Genome Announc.">
        <title>Draft Genome Sequence of Arcticibacter svalbardensis Strain MN12-7T, a Member of the Family Sphingobacteriaceae Isolated from an Arctic Soil Sample.</title>
        <authorList>
            <person name="Shivaji S."/>
            <person name="Ara S."/>
            <person name="Prasad S."/>
            <person name="Manasa B.P."/>
            <person name="Begum Z."/>
            <person name="Singh A."/>
            <person name="Kumar Pinnaka A."/>
        </authorList>
    </citation>
    <scope>NUCLEOTIDE SEQUENCE [LARGE SCALE GENOMIC DNA]</scope>
    <source>
        <strain evidence="2 3">MN12-7</strain>
    </source>
</reference>
<keyword evidence="1" id="KW-0732">Signal</keyword>
<evidence type="ECO:0000313" key="2">
    <source>
        <dbReference type="EMBL" id="EOR94888.1"/>
    </source>
</evidence>
<feature type="chain" id="PRO_5004481948" evidence="1">
    <location>
        <begin position="23"/>
        <end position="438"/>
    </location>
</feature>
<dbReference type="InterPro" id="IPR006626">
    <property type="entry name" value="PbH1"/>
</dbReference>
<protein>
    <submittedName>
        <fullName evidence="2">Alginate lyase</fullName>
        <ecNumber evidence="2">4.2.2.3</ecNumber>
    </submittedName>
</protein>
<dbReference type="EC" id="4.2.2.3" evidence="2"/>
<dbReference type="EMBL" id="AQPN01000072">
    <property type="protein sequence ID" value="EOR94888.1"/>
    <property type="molecule type" value="Genomic_DNA"/>
</dbReference>
<sequence>MWKILKGVLLLTIIGYSPKMQAKDFTVINAAEFVGLKLAPGDKVILSGNAWKDQEIVFKAKGTEEQPIILTSAKPGEIICSGNSNLKIDGEWLVVDGLAFSNGYPEKEDVIAFSKTSRHCRLTNSSILNYNPPYKTKDYKWVSVYGTNNRVDHCALTGKTNQGTTLVIWLSETPNYDRIDHNYFGPRPDLGSNGGESIRIGTSEWSMHDSYAKVEFNVFDKCNGETEIISIKSGHNIIINNLFYECEGTLTFRHGNNSEAAYNFFIGNNVKNTGGIRVIGENQRVHDNYLEGLTGSGFRAAISVMNAFENPKPNEYFQVNNAIIKNNIIIDCKEAIAIGSGKDDKRILPPVNLVMIENVIINPIKLINYFDVPLESTIKNNQIKGVAKEDGFTVFKGSLIRNKFNLWEINYQVVSPFWLVESVGPNNRNLNFSEMIKF</sequence>
<dbReference type="STRING" id="1150600.ADIARSV_1922"/>
<gene>
    <name evidence="2" type="ORF">ADIARSV_1922</name>
</gene>
<dbReference type="InterPro" id="IPR012334">
    <property type="entry name" value="Pectin_lyas_fold"/>
</dbReference>
<name>R9GT68_9SPHI</name>
<dbReference type="Proteomes" id="UP000014174">
    <property type="component" value="Unassembled WGS sequence"/>
</dbReference>
<keyword evidence="2" id="KW-0456">Lyase</keyword>
<dbReference type="Pfam" id="PF14592">
    <property type="entry name" value="Chondroitinas_B"/>
    <property type="match status" value="1"/>
</dbReference>
<organism evidence="2 3">
    <name type="scientific">Arcticibacter svalbardensis MN12-7</name>
    <dbReference type="NCBI Taxonomy" id="1150600"/>
    <lineage>
        <taxon>Bacteria</taxon>
        <taxon>Pseudomonadati</taxon>
        <taxon>Bacteroidota</taxon>
        <taxon>Sphingobacteriia</taxon>
        <taxon>Sphingobacteriales</taxon>
        <taxon>Sphingobacteriaceae</taxon>
        <taxon>Arcticibacter</taxon>
    </lineage>
</organism>
<dbReference type="GO" id="GO:0045135">
    <property type="term" value="F:poly(beta-D-mannuronate) lyase activity"/>
    <property type="evidence" value="ECO:0007669"/>
    <property type="project" value="UniProtKB-EC"/>
</dbReference>
<dbReference type="SMART" id="SM00710">
    <property type="entry name" value="PbH1"/>
    <property type="match status" value="5"/>
</dbReference>
<dbReference type="OrthoDB" id="6475864at2"/>
<dbReference type="InterPro" id="IPR039513">
    <property type="entry name" value="PL-6"/>
</dbReference>
<comment type="caution">
    <text evidence="2">The sequence shown here is derived from an EMBL/GenBank/DDBJ whole genome shotgun (WGS) entry which is preliminary data.</text>
</comment>
<dbReference type="AlphaFoldDB" id="R9GT68"/>